<dbReference type="OrthoDB" id="5990321at2759"/>
<proteinExistence type="predicted"/>
<feature type="region of interest" description="Disordered" evidence="1">
    <location>
        <begin position="409"/>
        <end position="482"/>
    </location>
</feature>
<dbReference type="EMBL" id="MU825889">
    <property type="protein sequence ID" value="KAJ7384270.1"/>
    <property type="molecule type" value="Genomic_DNA"/>
</dbReference>
<gene>
    <name evidence="2" type="ORF">OS493_022904</name>
</gene>
<accession>A0A9X0D2A0</accession>
<feature type="compositionally biased region" description="Polar residues" evidence="1">
    <location>
        <begin position="436"/>
        <end position="456"/>
    </location>
</feature>
<comment type="caution">
    <text evidence="2">The sequence shown here is derived from an EMBL/GenBank/DDBJ whole genome shotgun (WGS) entry which is preliminary data.</text>
</comment>
<evidence type="ECO:0000313" key="2">
    <source>
        <dbReference type="EMBL" id="KAJ7384270.1"/>
    </source>
</evidence>
<feature type="compositionally biased region" description="Basic and acidic residues" evidence="1">
    <location>
        <begin position="457"/>
        <end position="474"/>
    </location>
</feature>
<dbReference type="AlphaFoldDB" id="A0A9X0D2A0"/>
<dbReference type="Proteomes" id="UP001163046">
    <property type="component" value="Unassembled WGS sequence"/>
</dbReference>
<feature type="region of interest" description="Disordered" evidence="1">
    <location>
        <begin position="726"/>
        <end position="745"/>
    </location>
</feature>
<name>A0A9X0D2A0_9CNID</name>
<evidence type="ECO:0000313" key="3">
    <source>
        <dbReference type="Proteomes" id="UP001163046"/>
    </source>
</evidence>
<evidence type="ECO:0000256" key="1">
    <source>
        <dbReference type="SAM" id="MobiDB-lite"/>
    </source>
</evidence>
<reference evidence="2" key="1">
    <citation type="submission" date="2023-01" db="EMBL/GenBank/DDBJ databases">
        <title>Genome assembly of the deep-sea coral Lophelia pertusa.</title>
        <authorList>
            <person name="Herrera S."/>
            <person name="Cordes E."/>
        </authorList>
    </citation>
    <scope>NUCLEOTIDE SEQUENCE</scope>
    <source>
        <strain evidence="2">USNM1676648</strain>
        <tissue evidence="2">Polyp</tissue>
    </source>
</reference>
<sequence>MCFRYYLVEPSSTNRKYSSQIDMKSAISSTSDTERKSSNVFHLSSPGPGASQVTLPLYDLTTLRSSLQAGTAATVPIIPNSLGDPNLQPSARLFRSGIAFDYNNFPQILSVFWPVYNPQSGVSMIVRDSPSHGITQMVTNEATISNNHVTIAGAPVFTWDPPQNEPKDPVISTPVTKAPIGITTRNSCQRTTLRKVEINGAIIPKETSRDHVQLSADDRRPESDKATICKPLGKKRPRTKPLHMTFCLPGDTKHGILKAEDIFGPANHERKQLSSSIVLNERLNTNECAGETMTASSGCKPAIDKKATDNASIVIDLEDTTDSVANSTARSNGSFVFRYTPPSLPSGSHHSTHARQSCLETNNAHENVRDLITRIRYIKSRLHRAESDYRKKRMLKTIVGLQKRVKALTKGMQKEKVEPVKGQQETSNKSHRSEALSGQESAEKNNNTDSASQRTATTDRELRTNHMITDKSELGNEEGPTCQNQQKCEELTIPPTTIANHNPDETRIKTTITTTTDELESTTLCNSQEEGDIDRQNNRQDRGSLALINSNGIDVHSLRLPLGIGLDCSPCEKRIAPSCDVGENDLKIDHDTPSKKMKRLSLSDEDVIKDKIGTNFEDVMHRVQSVTQDVAQVGEVKRLSEDVTHHVQSVTQDSVQVGEVKMLSEDVTHHVQSVTQDSVQVGEVKRLSEDVTHHVQSVTQDSVQVGEVKRLSEDVTHNVQSVTQDAAQESLVSKERKEDDNCVEPNASRNEISELLTSKEFSLSDIAEDVTQYYSRDPSQEINVANNRAERLNSLLGDKVQLDEAEAREDRRTEEDISKDCSATLDGIKRTGNLTSSLCSDVEMDETSVECAHTQVSEHDPILDTRPSPRSCAREKSSGVEIEHDPCSEEIHDITFNLRPMEDDPSEEEHYSSSLERVLHDDQETQGFTSPTIHNPSGRQEDVDLMQSLQIREARILNLTRKRDMLLNLAGFKLK</sequence>
<keyword evidence="3" id="KW-1185">Reference proteome</keyword>
<organism evidence="2 3">
    <name type="scientific">Desmophyllum pertusum</name>
    <dbReference type="NCBI Taxonomy" id="174260"/>
    <lineage>
        <taxon>Eukaryota</taxon>
        <taxon>Metazoa</taxon>
        <taxon>Cnidaria</taxon>
        <taxon>Anthozoa</taxon>
        <taxon>Hexacorallia</taxon>
        <taxon>Scleractinia</taxon>
        <taxon>Caryophylliina</taxon>
        <taxon>Caryophylliidae</taxon>
        <taxon>Desmophyllum</taxon>
    </lineage>
</organism>
<protein>
    <submittedName>
        <fullName evidence="2">Uncharacterized protein</fullName>
    </submittedName>
</protein>